<keyword evidence="6" id="KW-1185">Reference proteome</keyword>
<evidence type="ECO:0000313" key="5">
    <source>
        <dbReference type="Proteomes" id="UP000429607"/>
    </source>
</evidence>
<dbReference type="Proteomes" id="UP000429607">
    <property type="component" value="Unassembled WGS sequence"/>
</dbReference>
<dbReference type="AlphaFoldDB" id="A0A6A3KQR4"/>
<evidence type="ECO:0000313" key="7">
    <source>
        <dbReference type="Proteomes" id="UP000435112"/>
    </source>
</evidence>
<gene>
    <name evidence="2" type="ORF">PR001_g29863</name>
    <name evidence="3" type="ORF">PR002_g15665</name>
    <name evidence="4" type="ORF">PR003_g16652</name>
</gene>
<evidence type="ECO:0000313" key="4">
    <source>
        <dbReference type="EMBL" id="KAE9324767.1"/>
    </source>
</evidence>
<proteinExistence type="predicted"/>
<organism evidence="3 7">
    <name type="scientific">Phytophthora rubi</name>
    <dbReference type="NCBI Taxonomy" id="129364"/>
    <lineage>
        <taxon>Eukaryota</taxon>
        <taxon>Sar</taxon>
        <taxon>Stramenopiles</taxon>
        <taxon>Oomycota</taxon>
        <taxon>Peronosporomycetes</taxon>
        <taxon>Peronosporales</taxon>
        <taxon>Peronosporaceae</taxon>
        <taxon>Phytophthora</taxon>
    </lineage>
</organism>
<dbReference type="OrthoDB" id="114766at2759"/>
<feature type="compositionally biased region" description="Basic and acidic residues" evidence="1">
    <location>
        <begin position="33"/>
        <end position="47"/>
    </location>
</feature>
<evidence type="ECO:0000256" key="1">
    <source>
        <dbReference type="SAM" id="MobiDB-lite"/>
    </source>
</evidence>
<feature type="region of interest" description="Disordered" evidence="1">
    <location>
        <begin position="1"/>
        <end position="67"/>
    </location>
</feature>
<evidence type="ECO:0000313" key="6">
    <source>
        <dbReference type="Proteomes" id="UP000434957"/>
    </source>
</evidence>
<dbReference type="EMBL" id="QXFV01006258">
    <property type="protein sequence ID" value="KAE8961986.1"/>
    <property type="molecule type" value="Genomic_DNA"/>
</dbReference>
<dbReference type="EMBL" id="QXFU01001154">
    <property type="protein sequence ID" value="KAE9009239.1"/>
    <property type="molecule type" value="Genomic_DNA"/>
</dbReference>
<accession>A0A6A3KQR4</accession>
<name>A0A6A3KQR4_9STRA</name>
<reference evidence="5 7" key="1">
    <citation type="submission" date="2018-09" db="EMBL/GenBank/DDBJ databases">
        <title>Genomic investigation of the strawberry pathogen Phytophthora fragariae indicates pathogenicity is determined by transcriptional variation in three key races.</title>
        <authorList>
            <person name="Adams T.M."/>
            <person name="Armitage A.D."/>
            <person name="Sobczyk M.K."/>
            <person name="Bates H.J."/>
            <person name="Dunwell J.M."/>
            <person name="Nellist C.F."/>
            <person name="Harrison R.J."/>
        </authorList>
    </citation>
    <scope>NUCLEOTIDE SEQUENCE [LARGE SCALE GENOMIC DNA]</scope>
    <source>
        <strain evidence="2 5">SCRP249</strain>
        <strain evidence="3 7">SCRP324</strain>
        <strain evidence="4 6">SCRP333</strain>
    </source>
</reference>
<sequence length="67" mass="6728">MDPAPRSESETSNQVKRTTGEAGVAGAAPAPSDGRHEAAHSGPERLRTGGVETGAGSALPSYPAHYA</sequence>
<dbReference type="Proteomes" id="UP000434957">
    <property type="component" value="Unassembled WGS sequence"/>
</dbReference>
<protein>
    <submittedName>
        <fullName evidence="3">Uncharacterized protein</fullName>
    </submittedName>
</protein>
<dbReference type="Proteomes" id="UP000435112">
    <property type="component" value="Unassembled WGS sequence"/>
</dbReference>
<evidence type="ECO:0000313" key="3">
    <source>
        <dbReference type="EMBL" id="KAE9009239.1"/>
    </source>
</evidence>
<dbReference type="EMBL" id="QXFT01001228">
    <property type="protein sequence ID" value="KAE9324767.1"/>
    <property type="molecule type" value="Genomic_DNA"/>
</dbReference>
<comment type="caution">
    <text evidence="3">The sequence shown here is derived from an EMBL/GenBank/DDBJ whole genome shotgun (WGS) entry which is preliminary data.</text>
</comment>
<feature type="compositionally biased region" description="Low complexity" evidence="1">
    <location>
        <begin position="22"/>
        <end position="31"/>
    </location>
</feature>
<evidence type="ECO:0000313" key="2">
    <source>
        <dbReference type="EMBL" id="KAE8961986.1"/>
    </source>
</evidence>